<name>A0A1R3KJX8_9ROSI</name>
<accession>A0A1R3KJX8</accession>
<dbReference type="EMBL" id="AWUE01013249">
    <property type="protein sequence ID" value="OMP07413.1"/>
    <property type="molecule type" value="Genomic_DNA"/>
</dbReference>
<proteinExistence type="predicted"/>
<keyword evidence="3" id="KW-1185">Reference proteome</keyword>
<reference evidence="3" key="1">
    <citation type="submission" date="2013-09" db="EMBL/GenBank/DDBJ databases">
        <title>Corchorus olitorius genome sequencing.</title>
        <authorList>
            <person name="Alam M."/>
            <person name="Haque M.S."/>
            <person name="Islam M.S."/>
            <person name="Emdad E.M."/>
            <person name="Islam M.M."/>
            <person name="Ahmed B."/>
            <person name="Halim A."/>
            <person name="Hossen Q.M.M."/>
            <person name="Hossain M.Z."/>
            <person name="Ahmed R."/>
            <person name="Khan M.M."/>
            <person name="Islam R."/>
            <person name="Rashid M.M."/>
            <person name="Khan S.A."/>
            <person name="Rahman M.S."/>
            <person name="Alam M."/>
            <person name="Yahiya A.S."/>
            <person name="Khan M.S."/>
            <person name="Azam M.S."/>
            <person name="Haque T."/>
            <person name="Lashkar M.Z.H."/>
            <person name="Akhand A.I."/>
            <person name="Morshed G."/>
            <person name="Roy S."/>
            <person name="Uddin K.S."/>
            <person name="Rabeya T."/>
            <person name="Hossain A.S."/>
            <person name="Chowdhury A."/>
            <person name="Snigdha A.R."/>
            <person name="Mortoza M.S."/>
            <person name="Matin S.A."/>
            <person name="Hoque S.M.E."/>
            <person name="Islam M.K."/>
            <person name="Roy D.K."/>
            <person name="Haider R."/>
            <person name="Moosa M.M."/>
            <person name="Elias S.M."/>
            <person name="Hasan A.M."/>
            <person name="Jahan S."/>
            <person name="Shafiuddin M."/>
            <person name="Mahmood N."/>
            <person name="Shommy N.S."/>
        </authorList>
    </citation>
    <scope>NUCLEOTIDE SEQUENCE [LARGE SCALE GENOMIC DNA]</scope>
    <source>
        <strain evidence="3">cv. O-4</strain>
    </source>
</reference>
<evidence type="ECO:0000256" key="1">
    <source>
        <dbReference type="SAM" id="MobiDB-lite"/>
    </source>
</evidence>
<gene>
    <name evidence="2" type="ORF">COLO4_07363</name>
</gene>
<dbReference type="Proteomes" id="UP000187203">
    <property type="component" value="Unassembled WGS sequence"/>
</dbReference>
<sequence length="148" mass="16571">MSNNQNAAASAIQIVLERSFHSFSWLSSFRPSTSSSISPSDVTPLPRKRTSVPTPPTTTTLHPIVLADDTPLTESQPYVQLSRNSDDVGIGVNGAARENWGFRLLGFQIGELGIFDLTKEKRREKRLRKISNDGRKERLRKNFSFLIV</sequence>
<organism evidence="2 3">
    <name type="scientific">Corchorus olitorius</name>
    <dbReference type="NCBI Taxonomy" id="93759"/>
    <lineage>
        <taxon>Eukaryota</taxon>
        <taxon>Viridiplantae</taxon>
        <taxon>Streptophyta</taxon>
        <taxon>Embryophyta</taxon>
        <taxon>Tracheophyta</taxon>
        <taxon>Spermatophyta</taxon>
        <taxon>Magnoliopsida</taxon>
        <taxon>eudicotyledons</taxon>
        <taxon>Gunneridae</taxon>
        <taxon>Pentapetalae</taxon>
        <taxon>rosids</taxon>
        <taxon>malvids</taxon>
        <taxon>Malvales</taxon>
        <taxon>Malvaceae</taxon>
        <taxon>Grewioideae</taxon>
        <taxon>Apeibeae</taxon>
        <taxon>Corchorus</taxon>
    </lineage>
</organism>
<comment type="caution">
    <text evidence="2">The sequence shown here is derived from an EMBL/GenBank/DDBJ whole genome shotgun (WGS) entry which is preliminary data.</text>
</comment>
<feature type="region of interest" description="Disordered" evidence="1">
    <location>
        <begin position="28"/>
        <end position="62"/>
    </location>
</feature>
<feature type="compositionally biased region" description="Low complexity" evidence="1">
    <location>
        <begin position="28"/>
        <end position="40"/>
    </location>
</feature>
<evidence type="ECO:0000313" key="2">
    <source>
        <dbReference type="EMBL" id="OMP07413.1"/>
    </source>
</evidence>
<protein>
    <submittedName>
        <fullName evidence="2">Mucin-like protein</fullName>
    </submittedName>
</protein>
<evidence type="ECO:0000313" key="3">
    <source>
        <dbReference type="Proteomes" id="UP000187203"/>
    </source>
</evidence>
<dbReference type="AlphaFoldDB" id="A0A1R3KJX8"/>